<protein>
    <submittedName>
        <fullName evidence="1">Uncharacterized protein</fullName>
    </submittedName>
</protein>
<keyword evidence="2" id="KW-1185">Reference proteome</keyword>
<name>A0AA37S166_9GAMM</name>
<dbReference type="Proteomes" id="UP001161408">
    <property type="component" value="Unassembled WGS sequence"/>
</dbReference>
<sequence>MVNPASNTLLNVKYWIIKKQLLNKYDALCSNVGLDLGLIQYKKIITGILPRGFINVGFFF</sequence>
<accession>A0AA37S166</accession>
<proteinExistence type="predicted"/>
<evidence type="ECO:0000313" key="2">
    <source>
        <dbReference type="Proteomes" id="UP001161408"/>
    </source>
</evidence>
<comment type="caution">
    <text evidence="1">The sequence shown here is derived from an EMBL/GenBank/DDBJ whole genome shotgun (WGS) entry which is preliminary data.</text>
</comment>
<evidence type="ECO:0000313" key="1">
    <source>
        <dbReference type="EMBL" id="GLQ01556.1"/>
    </source>
</evidence>
<gene>
    <name evidence="1" type="ORF">GCM10007914_04370</name>
</gene>
<dbReference type="AlphaFoldDB" id="A0AA37S166"/>
<organism evidence="1 2">
    <name type="scientific">Pseudoalteromonas tetraodonis GFC</name>
    <dbReference type="NCBI Taxonomy" id="1315271"/>
    <lineage>
        <taxon>Bacteria</taxon>
        <taxon>Pseudomonadati</taxon>
        <taxon>Pseudomonadota</taxon>
        <taxon>Gammaproteobacteria</taxon>
        <taxon>Alteromonadales</taxon>
        <taxon>Pseudoalteromonadaceae</taxon>
        <taxon>Pseudoalteromonas</taxon>
    </lineage>
</organism>
<dbReference type="EMBL" id="BSNE01000002">
    <property type="protein sequence ID" value="GLQ01556.1"/>
    <property type="molecule type" value="Genomic_DNA"/>
</dbReference>
<reference evidence="1" key="1">
    <citation type="journal article" date="2014" name="Int. J. Syst. Evol. Microbiol.">
        <title>Complete genome sequence of Corynebacterium casei LMG S-19264T (=DSM 44701T), isolated from a smear-ripened cheese.</title>
        <authorList>
            <consortium name="US DOE Joint Genome Institute (JGI-PGF)"/>
            <person name="Walter F."/>
            <person name="Albersmeier A."/>
            <person name="Kalinowski J."/>
            <person name="Ruckert C."/>
        </authorList>
    </citation>
    <scope>NUCLEOTIDE SEQUENCE</scope>
    <source>
        <strain evidence="1">NBRC 103034</strain>
    </source>
</reference>
<reference evidence="1" key="2">
    <citation type="submission" date="2023-01" db="EMBL/GenBank/DDBJ databases">
        <title>Draft genome sequence of Pseudoalteromonas tetraodonis strain NBRC 103034.</title>
        <authorList>
            <person name="Sun Q."/>
            <person name="Mori K."/>
        </authorList>
    </citation>
    <scope>NUCLEOTIDE SEQUENCE</scope>
    <source>
        <strain evidence="1">NBRC 103034</strain>
    </source>
</reference>